<dbReference type="eggNOG" id="COG3498">
    <property type="taxonomic scope" value="Bacteria"/>
</dbReference>
<dbReference type="EMBL" id="JQCR01000001">
    <property type="protein sequence ID" value="KGE20698.1"/>
    <property type="molecule type" value="Genomic_DNA"/>
</dbReference>
<organism evidence="1 3">
    <name type="scientific">Paenibacillus wynnii</name>
    <dbReference type="NCBI Taxonomy" id="268407"/>
    <lineage>
        <taxon>Bacteria</taxon>
        <taxon>Bacillati</taxon>
        <taxon>Bacillota</taxon>
        <taxon>Bacilli</taxon>
        <taxon>Bacillales</taxon>
        <taxon>Paenibacillaceae</taxon>
        <taxon>Paenibacillus</taxon>
    </lineage>
</organism>
<evidence type="ECO:0000313" key="3">
    <source>
        <dbReference type="Proteomes" id="UP000029734"/>
    </source>
</evidence>
<keyword evidence="3" id="KW-1185">Reference proteome</keyword>
<evidence type="ECO:0000313" key="2">
    <source>
        <dbReference type="EMBL" id="KGE20698.1"/>
    </source>
</evidence>
<dbReference type="EMBL" id="JQCR01000001">
    <property type="protein sequence ID" value="KGE20640.1"/>
    <property type="molecule type" value="Genomic_DNA"/>
</dbReference>
<evidence type="ECO:0000313" key="1">
    <source>
        <dbReference type="EMBL" id="KGE20640.1"/>
    </source>
</evidence>
<proteinExistence type="predicted"/>
<reference evidence="1 3" key="1">
    <citation type="submission" date="2014-08" db="EMBL/GenBank/DDBJ databases">
        <authorList>
            <person name="den Bakker H.C."/>
        </authorList>
    </citation>
    <scope>NUCLEOTIDE SEQUENCE [LARGE SCALE GENOMIC DNA]</scope>
    <source>
        <strain evidence="1 3">DSM 18334</strain>
    </source>
</reference>
<dbReference type="Pfam" id="PF04985">
    <property type="entry name" value="Phage_tube"/>
    <property type="match status" value="1"/>
</dbReference>
<sequence>MAIIPERLTGYSVFRNGTERVGTSDVELPSLEALTDTVSGAGIAGEVDSPTIGHFGSMRATLNFRTLDIPMFKLSGPKSQALDFRGAQQVYDSSASEYKSIPVRVSVRGIPVNTTLGTFETNASTGSSIELECTYLMVMVDGVKVIEIDKYNYICFIDGVDHLAVVKQQLGL</sequence>
<dbReference type="RefSeq" id="WP_036647207.1">
    <property type="nucleotide sequence ID" value="NZ_JQCR01000001.1"/>
</dbReference>
<comment type="caution">
    <text evidence="1">The sequence shown here is derived from an EMBL/GenBank/DDBJ whole genome shotgun (WGS) entry which is preliminary data.</text>
</comment>
<dbReference type="AlphaFoldDB" id="A0A098MDI9"/>
<gene>
    <name evidence="1" type="ORF">PWYN_00050</name>
    <name evidence="2" type="ORF">PWYN_00475</name>
</gene>
<reference evidence="1 3" key="2">
    <citation type="submission" date="2014-10" db="EMBL/GenBank/DDBJ databases">
        <title>Comparative genomics of the Paenibacillus odorifer group.</title>
        <authorList>
            <person name="Tsai Y.-C."/>
            <person name="Martin N."/>
            <person name="Korlach J."/>
            <person name="Wiedmann M."/>
        </authorList>
    </citation>
    <scope>NUCLEOTIDE SEQUENCE [LARGE SCALE GENOMIC DNA]</scope>
    <source>
        <strain evidence="1 3">DSM 18334</strain>
    </source>
</reference>
<dbReference type="InterPro" id="IPR006498">
    <property type="entry name" value="Tail_tube"/>
</dbReference>
<dbReference type="OrthoDB" id="9814992at2"/>
<accession>A0A098MDI9</accession>
<protein>
    <submittedName>
        <fullName evidence="1">Tail protein</fullName>
    </submittedName>
</protein>
<dbReference type="Proteomes" id="UP000029734">
    <property type="component" value="Unassembled WGS sequence"/>
</dbReference>
<dbReference type="STRING" id="268407.PWYN_00050"/>
<name>A0A098MDI9_9BACL</name>